<dbReference type="InterPro" id="IPR000504">
    <property type="entry name" value="RRM_dom"/>
</dbReference>
<dbReference type="PROSITE" id="PS50102">
    <property type="entry name" value="RRM"/>
    <property type="match status" value="1"/>
</dbReference>
<dbReference type="SMART" id="SM00360">
    <property type="entry name" value="RRM"/>
    <property type="match status" value="2"/>
</dbReference>
<evidence type="ECO:0000256" key="1">
    <source>
        <dbReference type="ARBA" id="ARBA00022737"/>
    </source>
</evidence>
<dbReference type="InterPro" id="IPR012677">
    <property type="entry name" value="Nucleotide-bd_a/b_plait_sf"/>
</dbReference>
<evidence type="ECO:0000313" key="6">
    <source>
        <dbReference type="EMBL" id="KAG0139996.1"/>
    </source>
</evidence>
<dbReference type="SUPFAM" id="SSF54928">
    <property type="entry name" value="RNA-binding domain, RBD"/>
    <property type="match status" value="2"/>
</dbReference>
<feature type="region of interest" description="Disordered" evidence="4">
    <location>
        <begin position="613"/>
        <end position="632"/>
    </location>
</feature>
<dbReference type="PANTHER" id="PTHR24012">
    <property type="entry name" value="RNA BINDING PROTEIN"/>
    <property type="match status" value="1"/>
</dbReference>
<feature type="compositionally biased region" description="Polar residues" evidence="4">
    <location>
        <begin position="616"/>
        <end position="632"/>
    </location>
</feature>
<feature type="region of interest" description="Disordered" evidence="4">
    <location>
        <begin position="352"/>
        <end position="401"/>
    </location>
</feature>
<keyword evidence="2 3" id="KW-0694">RNA-binding</keyword>
<feature type="compositionally biased region" description="Polar residues" evidence="4">
    <location>
        <begin position="80"/>
        <end position="92"/>
    </location>
</feature>
<dbReference type="EMBL" id="MU167490">
    <property type="protein sequence ID" value="KAG0139996.1"/>
    <property type="molecule type" value="Genomic_DNA"/>
</dbReference>
<keyword evidence="1" id="KW-0677">Repeat</keyword>
<accession>A0A9P6NA30</accession>
<evidence type="ECO:0000259" key="5">
    <source>
        <dbReference type="PROSITE" id="PS50102"/>
    </source>
</evidence>
<feature type="compositionally biased region" description="Basic and acidic residues" evidence="4">
    <location>
        <begin position="352"/>
        <end position="370"/>
    </location>
</feature>
<gene>
    <name evidence="6" type="ORF">CROQUDRAFT_111355</name>
</gene>
<evidence type="ECO:0000313" key="7">
    <source>
        <dbReference type="Proteomes" id="UP000886653"/>
    </source>
</evidence>
<feature type="region of interest" description="Disordered" evidence="4">
    <location>
        <begin position="54"/>
        <end position="92"/>
    </location>
</feature>
<feature type="compositionally biased region" description="Polar residues" evidence="4">
    <location>
        <begin position="371"/>
        <end position="389"/>
    </location>
</feature>
<dbReference type="Gene3D" id="3.30.70.330">
    <property type="match status" value="2"/>
</dbReference>
<keyword evidence="7" id="KW-1185">Reference proteome</keyword>
<evidence type="ECO:0000256" key="2">
    <source>
        <dbReference type="ARBA" id="ARBA00022884"/>
    </source>
</evidence>
<dbReference type="OrthoDB" id="271725at2759"/>
<dbReference type="InterPro" id="IPR035979">
    <property type="entry name" value="RBD_domain_sf"/>
</dbReference>
<proteinExistence type="predicted"/>
<dbReference type="Proteomes" id="UP000886653">
    <property type="component" value="Unassembled WGS sequence"/>
</dbReference>
<sequence>MTQFSNSNHTTSFYLSRAIRRRVSLPNLTTSSTYRVHDDRWAWLDLSDTVSCQTSHTSHSDQSTDYSNSDGGTHQDRPSLLSTAPTTVFNESVKTTDDPTQILHSSRMSHYHVQLDKFPRPHEIFQRGYFSRTLPSANVYIRPLPPSFNDLELEALCTSVTSNLKFSNMHKILSVKVMIEEDDGAKLGSCKGYGFCLWNSIDAASICIDGLRAEGYQASFAVRFRPFDSSSYLQSLGSTLQINLILTSVEFYKRETSRGMLSSLADPASANIYLSNLPHTWGESNLIALFGGTQISSIRLLRDRDEEAVGSGESRGVGFVRLVNRKEALRFVQKLHGLAVDGTDHQIHCRMADSKAQKEWKRAARSRHDQSFSPNRDQSGPRNLHTQAKPSLADRWVPGRPNYLKQQCGPRDILNSDRVTSHEMRSNVHSFNGAFFGPRGQNLPPTSLAPTASPFAMPNLSPPPFGSPLSIQFSSPSPVLNASVPRTPPSSLSNDPNHIFLNSSGPSFLTGCYPGIAGGLRKNSMAYSHTSNTAVNFIYSSSDPHQSTNPNYATDHNTWPETEINPFYGATAASCTTNFCPSPMSYCNGPSSPDPSSDQCRFQVQADLGPKAWNHSEANTSISQPTSPIATN</sequence>
<dbReference type="Pfam" id="PF00076">
    <property type="entry name" value="RRM_1"/>
    <property type="match status" value="1"/>
</dbReference>
<evidence type="ECO:0000256" key="4">
    <source>
        <dbReference type="SAM" id="MobiDB-lite"/>
    </source>
</evidence>
<reference evidence="6" key="1">
    <citation type="submission" date="2013-11" db="EMBL/GenBank/DDBJ databases">
        <title>Genome sequence of the fusiform rust pathogen reveals effectors for host alternation and coevolution with pine.</title>
        <authorList>
            <consortium name="DOE Joint Genome Institute"/>
            <person name="Smith K."/>
            <person name="Pendleton A."/>
            <person name="Kubisiak T."/>
            <person name="Anderson C."/>
            <person name="Salamov A."/>
            <person name="Aerts A."/>
            <person name="Riley R."/>
            <person name="Clum A."/>
            <person name="Lindquist E."/>
            <person name="Ence D."/>
            <person name="Campbell M."/>
            <person name="Kronenberg Z."/>
            <person name="Feau N."/>
            <person name="Dhillon B."/>
            <person name="Hamelin R."/>
            <person name="Burleigh J."/>
            <person name="Smith J."/>
            <person name="Yandell M."/>
            <person name="Nelson C."/>
            <person name="Grigoriev I."/>
            <person name="Davis J."/>
        </authorList>
    </citation>
    <scope>NUCLEOTIDE SEQUENCE</scope>
    <source>
        <strain evidence="6">G11</strain>
    </source>
</reference>
<organism evidence="6 7">
    <name type="scientific">Cronartium quercuum f. sp. fusiforme G11</name>
    <dbReference type="NCBI Taxonomy" id="708437"/>
    <lineage>
        <taxon>Eukaryota</taxon>
        <taxon>Fungi</taxon>
        <taxon>Dikarya</taxon>
        <taxon>Basidiomycota</taxon>
        <taxon>Pucciniomycotina</taxon>
        <taxon>Pucciniomycetes</taxon>
        <taxon>Pucciniales</taxon>
        <taxon>Coleosporiaceae</taxon>
        <taxon>Cronartium</taxon>
    </lineage>
</organism>
<dbReference type="AlphaFoldDB" id="A0A9P6NA30"/>
<comment type="caution">
    <text evidence="6">The sequence shown here is derived from an EMBL/GenBank/DDBJ whole genome shotgun (WGS) entry which is preliminary data.</text>
</comment>
<dbReference type="GO" id="GO:0003723">
    <property type="term" value="F:RNA binding"/>
    <property type="evidence" value="ECO:0007669"/>
    <property type="project" value="UniProtKB-UniRule"/>
</dbReference>
<evidence type="ECO:0000256" key="3">
    <source>
        <dbReference type="PROSITE-ProRule" id="PRU00176"/>
    </source>
</evidence>
<feature type="domain" description="RRM" evidence="5">
    <location>
        <begin position="270"/>
        <end position="354"/>
    </location>
</feature>
<protein>
    <recommendedName>
        <fullName evidence="5">RRM domain-containing protein</fullName>
    </recommendedName>
</protein>
<name>A0A9P6NA30_9BASI</name>
<feature type="compositionally biased region" description="Low complexity" evidence="4">
    <location>
        <begin position="54"/>
        <end position="65"/>
    </location>
</feature>